<dbReference type="STRING" id="6669.E9GM61"/>
<dbReference type="Pfam" id="PF02469">
    <property type="entry name" value="Fasciclin"/>
    <property type="match status" value="1"/>
</dbReference>
<protein>
    <recommendedName>
        <fullName evidence="2">FAS1 domain-containing protein</fullName>
    </recommendedName>
</protein>
<dbReference type="PANTHER" id="PTHR10900:SF120">
    <property type="entry name" value="MUCIN-5AC-RELATED"/>
    <property type="match status" value="1"/>
</dbReference>
<keyword evidence="4" id="KW-1185">Reference proteome</keyword>
<dbReference type="HOGENOM" id="CLU_031281_4_2_1"/>
<accession>E9GM61</accession>
<feature type="signal peptide" evidence="1">
    <location>
        <begin position="1"/>
        <end position="20"/>
    </location>
</feature>
<dbReference type="Proteomes" id="UP000000305">
    <property type="component" value="Unassembled WGS sequence"/>
</dbReference>
<dbReference type="PhylomeDB" id="E9GM61"/>
<name>E9GM61_DAPPU</name>
<dbReference type="KEGG" id="dpx:DAPPUDRAFT_319573"/>
<dbReference type="SMART" id="SM00554">
    <property type="entry name" value="FAS1"/>
    <property type="match status" value="1"/>
</dbReference>
<gene>
    <name evidence="3" type="ORF">DAPPUDRAFT_319573</name>
</gene>
<dbReference type="SUPFAM" id="SSF82153">
    <property type="entry name" value="FAS1 domain"/>
    <property type="match status" value="1"/>
</dbReference>
<dbReference type="EMBL" id="GL732552">
    <property type="protein sequence ID" value="EFX79442.1"/>
    <property type="molecule type" value="Genomic_DNA"/>
</dbReference>
<dbReference type="AlphaFoldDB" id="E9GM61"/>
<evidence type="ECO:0000313" key="3">
    <source>
        <dbReference type="EMBL" id="EFX79442.1"/>
    </source>
</evidence>
<keyword evidence="1" id="KW-0732">Signal</keyword>
<dbReference type="Gene3D" id="2.30.180.10">
    <property type="entry name" value="FAS1 domain"/>
    <property type="match status" value="1"/>
</dbReference>
<dbReference type="eggNOG" id="KOG1437">
    <property type="taxonomic scope" value="Eukaryota"/>
</dbReference>
<feature type="chain" id="PRO_5003241154" description="FAS1 domain-containing protein" evidence="1">
    <location>
        <begin position="21"/>
        <end position="177"/>
    </location>
</feature>
<dbReference type="FunFam" id="2.30.180.10:FF:000032">
    <property type="entry name" value="Fasciclin domain-containing protein, putative"/>
    <property type="match status" value="1"/>
</dbReference>
<proteinExistence type="predicted"/>
<reference evidence="3 4" key="1">
    <citation type="journal article" date="2011" name="Science">
        <title>The ecoresponsive genome of Daphnia pulex.</title>
        <authorList>
            <person name="Colbourne J.K."/>
            <person name="Pfrender M.E."/>
            <person name="Gilbert D."/>
            <person name="Thomas W.K."/>
            <person name="Tucker A."/>
            <person name="Oakley T.H."/>
            <person name="Tokishita S."/>
            <person name="Aerts A."/>
            <person name="Arnold G.J."/>
            <person name="Basu M.K."/>
            <person name="Bauer D.J."/>
            <person name="Caceres C.E."/>
            <person name="Carmel L."/>
            <person name="Casola C."/>
            <person name="Choi J.H."/>
            <person name="Detter J.C."/>
            <person name="Dong Q."/>
            <person name="Dusheyko S."/>
            <person name="Eads B.D."/>
            <person name="Frohlich T."/>
            <person name="Geiler-Samerotte K.A."/>
            <person name="Gerlach D."/>
            <person name="Hatcher P."/>
            <person name="Jogdeo S."/>
            <person name="Krijgsveld J."/>
            <person name="Kriventseva E.V."/>
            <person name="Kultz D."/>
            <person name="Laforsch C."/>
            <person name="Lindquist E."/>
            <person name="Lopez J."/>
            <person name="Manak J.R."/>
            <person name="Muller J."/>
            <person name="Pangilinan J."/>
            <person name="Patwardhan R.P."/>
            <person name="Pitluck S."/>
            <person name="Pritham E.J."/>
            <person name="Rechtsteiner A."/>
            <person name="Rho M."/>
            <person name="Rogozin I.B."/>
            <person name="Sakarya O."/>
            <person name="Salamov A."/>
            <person name="Schaack S."/>
            <person name="Shapiro H."/>
            <person name="Shiga Y."/>
            <person name="Skalitzky C."/>
            <person name="Smith Z."/>
            <person name="Souvorov A."/>
            <person name="Sung W."/>
            <person name="Tang Z."/>
            <person name="Tsuchiya D."/>
            <person name="Tu H."/>
            <person name="Vos H."/>
            <person name="Wang M."/>
            <person name="Wolf Y.I."/>
            <person name="Yamagata H."/>
            <person name="Yamada T."/>
            <person name="Ye Y."/>
            <person name="Shaw J.R."/>
            <person name="Andrews J."/>
            <person name="Crease T.J."/>
            <person name="Tang H."/>
            <person name="Lucas S.M."/>
            <person name="Robertson H.M."/>
            <person name="Bork P."/>
            <person name="Koonin E.V."/>
            <person name="Zdobnov E.M."/>
            <person name="Grigoriev I.V."/>
            <person name="Lynch M."/>
            <person name="Boore J.L."/>
        </authorList>
    </citation>
    <scope>NUCLEOTIDE SEQUENCE [LARGE SCALE GENOMIC DNA]</scope>
</reference>
<sequence length="177" mass="18599">MNTFLLAVAVVLLAAGSTLGSTQYSSSYPSNSCHDNIPAVLKKNGLTQLLNLVTEAGLADTLSGPDRPETIFAPTDAAFAALPAGVLDELLADKKRLYTFINTHILSGNQYSRGLECGPVLTTSGFTVEVKVTPGGVTFGGANVVIADITNVQGVIHIIDAVILPDLEYPADKKYSY</sequence>
<dbReference type="InParanoid" id="E9GM61"/>
<dbReference type="PANTHER" id="PTHR10900">
    <property type="entry name" value="PERIOSTIN-RELATED"/>
    <property type="match status" value="1"/>
</dbReference>
<evidence type="ECO:0000256" key="1">
    <source>
        <dbReference type="SAM" id="SignalP"/>
    </source>
</evidence>
<dbReference type="PROSITE" id="PS50213">
    <property type="entry name" value="FAS1"/>
    <property type="match status" value="1"/>
</dbReference>
<evidence type="ECO:0000259" key="2">
    <source>
        <dbReference type="PROSITE" id="PS50213"/>
    </source>
</evidence>
<feature type="domain" description="FAS1" evidence="2">
    <location>
        <begin position="33"/>
        <end position="163"/>
    </location>
</feature>
<evidence type="ECO:0000313" key="4">
    <source>
        <dbReference type="Proteomes" id="UP000000305"/>
    </source>
</evidence>
<organism evidence="3 4">
    <name type="scientific">Daphnia pulex</name>
    <name type="common">Water flea</name>
    <dbReference type="NCBI Taxonomy" id="6669"/>
    <lineage>
        <taxon>Eukaryota</taxon>
        <taxon>Metazoa</taxon>
        <taxon>Ecdysozoa</taxon>
        <taxon>Arthropoda</taxon>
        <taxon>Crustacea</taxon>
        <taxon>Branchiopoda</taxon>
        <taxon>Diplostraca</taxon>
        <taxon>Cladocera</taxon>
        <taxon>Anomopoda</taxon>
        <taxon>Daphniidae</taxon>
        <taxon>Daphnia</taxon>
    </lineage>
</organism>
<dbReference type="InterPro" id="IPR000782">
    <property type="entry name" value="FAS1_domain"/>
</dbReference>
<dbReference type="InterPro" id="IPR036378">
    <property type="entry name" value="FAS1_dom_sf"/>
</dbReference>
<dbReference type="InterPro" id="IPR050904">
    <property type="entry name" value="Adhesion/Biosynth-related"/>
</dbReference>
<dbReference type="OrthoDB" id="286301at2759"/>